<evidence type="ECO:0008006" key="9">
    <source>
        <dbReference type="Google" id="ProtNLM"/>
    </source>
</evidence>
<keyword evidence="8" id="KW-1185">Reference proteome</keyword>
<organism evidence="7 8">
    <name type="scientific">Ameca splendens</name>
    <dbReference type="NCBI Taxonomy" id="208324"/>
    <lineage>
        <taxon>Eukaryota</taxon>
        <taxon>Metazoa</taxon>
        <taxon>Chordata</taxon>
        <taxon>Craniata</taxon>
        <taxon>Vertebrata</taxon>
        <taxon>Euteleostomi</taxon>
        <taxon>Actinopterygii</taxon>
        <taxon>Neopterygii</taxon>
        <taxon>Teleostei</taxon>
        <taxon>Neoteleostei</taxon>
        <taxon>Acanthomorphata</taxon>
        <taxon>Ovalentaria</taxon>
        <taxon>Atherinomorphae</taxon>
        <taxon>Cyprinodontiformes</taxon>
        <taxon>Goodeidae</taxon>
        <taxon>Ameca</taxon>
    </lineage>
</organism>
<evidence type="ECO:0000256" key="6">
    <source>
        <dbReference type="SAM" id="Phobius"/>
    </source>
</evidence>
<comment type="similarity">
    <text evidence="2">Belongs to the clarin family.</text>
</comment>
<reference evidence="7 8" key="1">
    <citation type="submission" date="2021-06" db="EMBL/GenBank/DDBJ databases">
        <authorList>
            <person name="Palmer J.M."/>
        </authorList>
    </citation>
    <scope>NUCLEOTIDE SEQUENCE [LARGE SCALE GENOMIC DNA]</scope>
    <source>
        <strain evidence="7 8">AS_MEX2019</strain>
        <tissue evidence="7">Muscle</tissue>
    </source>
</reference>
<gene>
    <name evidence="7" type="ORF">AMECASPLE_026675</name>
</gene>
<feature type="transmembrane region" description="Helical" evidence="6">
    <location>
        <begin position="256"/>
        <end position="276"/>
    </location>
</feature>
<keyword evidence="4 6" id="KW-1133">Transmembrane helix</keyword>
<evidence type="ECO:0000256" key="4">
    <source>
        <dbReference type="ARBA" id="ARBA00022989"/>
    </source>
</evidence>
<comment type="caution">
    <text evidence="7">The sequence shown here is derived from an EMBL/GenBank/DDBJ whole genome shotgun (WGS) entry which is preliminary data.</text>
</comment>
<accession>A0ABV1ABA4</accession>
<dbReference type="Pfam" id="PF25807">
    <property type="entry name" value="Clarin-2"/>
    <property type="match status" value="1"/>
</dbReference>
<evidence type="ECO:0000256" key="3">
    <source>
        <dbReference type="ARBA" id="ARBA00022692"/>
    </source>
</evidence>
<feature type="transmembrane region" description="Helical" evidence="6">
    <location>
        <begin position="202"/>
        <end position="223"/>
    </location>
</feature>
<dbReference type="PANTHER" id="PTHR31548">
    <property type="entry name" value="CLARIN"/>
    <property type="match status" value="1"/>
</dbReference>
<feature type="transmembrane region" description="Helical" evidence="6">
    <location>
        <begin position="75"/>
        <end position="101"/>
    </location>
</feature>
<dbReference type="PANTHER" id="PTHR31548:SF4">
    <property type="entry name" value="CLARIN-1"/>
    <property type="match status" value="1"/>
</dbReference>
<keyword evidence="5 6" id="KW-0472">Membrane</keyword>
<feature type="transmembrane region" description="Helical" evidence="6">
    <location>
        <begin position="162"/>
        <end position="190"/>
    </location>
</feature>
<name>A0ABV1ABA4_9TELE</name>
<proteinExistence type="inferred from homology"/>
<comment type="subcellular location">
    <subcellularLocation>
        <location evidence="1">Membrane</location>
        <topology evidence="1">Multi-pass membrane protein</topology>
    </subcellularLocation>
</comment>
<evidence type="ECO:0000256" key="5">
    <source>
        <dbReference type="ARBA" id="ARBA00023136"/>
    </source>
</evidence>
<evidence type="ECO:0000256" key="1">
    <source>
        <dbReference type="ARBA" id="ARBA00004141"/>
    </source>
</evidence>
<evidence type="ECO:0000256" key="2">
    <source>
        <dbReference type="ARBA" id="ARBA00005787"/>
    </source>
</evidence>
<evidence type="ECO:0000313" key="7">
    <source>
        <dbReference type="EMBL" id="MEQ2315852.1"/>
    </source>
</evidence>
<dbReference type="InterPro" id="IPR026748">
    <property type="entry name" value="Clarin"/>
</dbReference>
<sequence length="299" mass="32888">MVTAGAAEAVSSDLIQVLMECRIIQNTEYSWVLLVSVIQFGFFGPDGVPPTCGPGSLTWTPLLLFSIMPNRQKQVLFCSAGLLSLCCALSAAVITGLPFWLRGAVLCRTGAELVNATGAELDQFLGELSYGLFHGERVKQCGLGGRPSRFSFFPDLLSGIPAGLHVIIILFCSVVVLFSSVASGFFFFNTFGRPYETLQGPVGLYLWTCICCVTSCLVLILFACEVKIHRLSELICNFKEENFVFQMYSERYDSCFWIFFLILVLHGLNLVLIRLAGIQFPFQGKKDVELSGGAADLMY</sequence>
<keyword evidence="3 6" id="KW-0812">Transmembrane</keyword>
<dbReference type="Proteomes" id="UP001469553">
    <property type="component" value="Unassembled WGS sequence"/>
</dbReference>
<evidence type="ECO:0000313" key="8">
    <source>
        <dbReference type="Proteomes" id="UP001469553"/>
    </source>
</evidence>
<protein>
    <recommendedName>
        <fullName evidence="9">Clarin 1</fullName>
    </recommendedName>
</protein>
<dbReference type="EMBL" id="JAHRIP010087391">
    <property type="protein sequence ID" value="MEQ2315852.1"/>
    <property type="molecule type" value="Genomic_DNA"/>
</dbReference>